<dbReference type="GO" id="GO:0007165">
    <property type="term" value="P:signal transduction"/>
    <property type="evidence" value="ECO:0007669"/>
    <property type="project" value="InterPro"/>
</dbReference>
<dbReference type="GO" id="GO:0003924">
    <property type="term" value="F:GTPase activity"/>
    <property type="evidence" value="ECO:0007669"/>
    <property type="project" value="InterPro"/>
</dbReference>
<feature type="region of interest" description="Disordered" evidence="3">
    <location>
        <begin position="114"/>
        <end position="141"/>
    </location>
</feature>
<reference evidence="4 5" key="1">
    <citation type="journal article" date="2013" name="BMC Genomics">
        <title>The genome and transcriptome of the pine saprophyte Ophiostoma piceae, and a comparison with the bark beetle-associated pine pathogen Grosmannia clavigera.</title>
        <authorList>
            <person name="Haridas S."/>
            <person name="Wang Y."/>
            <person name="Lim L."/>
            <person name="Massoumi Alamouti S."/>
            <person name="Jackman S."/>
            <person name="Docking R."/>
            <person name="Robertson G."/>
            <person name="Birol I."/>
            <person name="Bohlmann J."/>
            <person name="Breuil C."/>
        </authorList>
    </citation>
    <scope>NUCLEOTIDE SEQUENCE [LARGE SCALE GENOMIC DNA]</scope>
    <source>
        <strain evidence="4 5">UAMH 11346</strain>
    </source>
</reference>
<name>S3BZY2_OPHP1</name>
<feature type="compositionally biased region" description="Basic and acidic residues" evidence="3">
    <location>
        <begin position="187"/>
        <end position="200"/>
    </location>
</feature>
<dbReference type="InterPro" id="IPR001806">
    <property type="entry name" value="Small_GTPase"/>
</dbReference>
<evidence type="ECO:0000256" key="3">
    <source>
        <dbReference type="SAM" id="MobiDB-lite"/>
    </source>
</evidence>
<feature type="compositionally biased region" description="Polar residues" evidence="3">
    <location>
        <begin position="205"/>
        <end position="214"/>
    </location>
</feature>
<dbReference type="InterPro" id="IPR020849">
    <property type="entry name" value="Small_GTPase_Ras-type"/>
</dbReference>
<organism evidence="4 5">
    <name type="scientific">Ophiostoma piceae (strain UAMH 11346)</name>
    <name type="common">Sap stain fungus</name>
    <dbReference type="NCBI Taxonomy" id="1262450"/>
    <lineage>
        <taxon>Eukaryota</taxon>
        <taxon>Fungi</taxon>
        <taxon>Dikarya</taxon>
        <taxon>Ascomycota</taxon>
        <taxon>Pezizomycotina</taxon>
        <taxon>Sordariomycetes</taxon>
        <taxon>Sordariomycetidae</taxon>
        <taxon>Ophiostomatales</taxon>
        <taxon>Ophiostomataceae</taxon>
        <taxon>Ophiostoma</taxon>
    </lineage>
</organism>
<dbReference type="Pfam" id="PF00071">
    <property type="entry name" value="Ras"/>
    <property type="match status" value="1"/>
</dbReference>
<dbReference type="Gene3D" id="3.40.50.300">
    <property type="entry name" value="P-loop containing nucleotide triphosphate hydrolases"/>
    <property type="match status" value="2"/>
</dbReference>
<feature type="region of interest" description="Disordered" evidence="3">
    <location>
        <begin position="187"/>
        <end position="253"/>
    </location>
</feature>
<feature type="compositionally biased region" description="Basic and acidic residues" evidence="3">
    <location>
        <begin position="319"/>
        <end position="334"/>
    </location>
</feature>
<feature type="compositionally biased region" description="Basic residues" evidence="3">
    <location>
        <begin position="215"/>
        <end position="228"/>
    </location>
</feature>
<feature type="compositionally biased region" description="Polar residues" evidence="3">
    <location>
        <begin position="229"/>
        <end position="238"/>
    </location>
</feature>
<feature type="region of interest" description="Disordered" evidence="3">
    <location>
        <begin position="319"/>
        <end position="350"/>
    </location>
</feature>
<evidence type="ECO:0000256" key="1">
    <source>
        <dbReference type="ARBA" id="ARBA00022741"/>
    </source>
</evidence>
<dbReference type="STRING" id="1262450.S3BZY2"/>
<dbReference type="PROSITE" id="PS51419">
    <property type="entry name" value="RAB"/>
    <property type="match status" value="1"/>
</dbReference>
<dbReference type="HOGENOM" id="CLU_733840_0_0_1"/>
<dbReference type="eggNOG" id="KOG0395">
    <property type="taxonomic scope" value="Eukaryota"/>
</dbReference>
<keyword evidence="1" id="KW-0547">Nucleotide-binding</keyword>
<dbReference type="GO" id="GO:0005525">
    <property type="term" value="F:GTP binding"/>
    <property type="evidence" value="ECO:0007669"/>
    <property type="project" value="UniProtKB-KW"/>
</dbReference>
<dbReference type="Proteomes" id="UP000016923">
    <property type="component" value="Unassembled WGS sequence"/>
</dbReference>
<gene>
    <name evidence="4" type="ORF">F503_00165</name>
</gene>
<proteinExistence type="predicted"/>
<sequence>MGSMHWTADESHYLKAIFTWQDRYDDEQDGGTRVRDDTIKACAGDLRVLIIGAQGVGKTALLTRFCGDVFTDEPDERFTRGGRRPIRIDKLLYNMDVLEMPSQHLVEAEDSKGIEDNAAPEGPVFGSTAATRRGRSNYPQCTTQSPAAMMLEQALAITEAAIIVYDACNAASFQQASRLYERLLRESGREKQKREGKEEQYQLLPGSSTSTGSKKQPKQRSIRFRSFKTQKGQTTSSPHDSDPPKVPHSPPRPFALLLVGNKSDVSDSERHVSWVDGSKVAGSNVFLEASAKEDVNVDNMFVQIGQQILRQRAEDSKLRERTEIGSKETMDRKSSSASLSKARPVPGIKNQTPRRPFILRVLGLSFGRRSLNTPVAI</sequence>
<evidence type="ECO:0000256" key="2">
    <source>
        <dbReference type="ARBA" id="ARBA00023134"/>
    </source>
</evidence>
<dbReference type="InterPro" id="IPR027417">
    <property type="entry name" value="P-loop_NTPase"/>
</dbReference>
<keyword evidence="5" id="KW-1185">Reference proteome</keyword>
<keyword evidence="2" id="KW-0342">GTP-binding</keyword>
<dbReference type="VEuPathDB" id="FungiDB:F503_00165"/>
<dbReference type="OrthoDB" id="18798at2759"/>
<dbReference type="SMART" id="SM00175">
    <property type="entry name" value="RAB"/>
    <property type="match status" value="1"/>
</dbReference>
<evidence type="ECO:0000313" key="5">
    <source>
        <dbReference type="Proteomes" id="UP000016923"/>
    </source>
</evidence>
<dbReference type="PROSITE" id="PS51421">
    <property type="entry name" value="RAS"/>
    <property type="match status" value="1"/>
</dbReference>
<dbReference type="PANTHER" id="PTHR24070">
    <property type="entry name" value="RAS, DI-RAS, AND RHEB FAMILY MEMBERS OF SMALL GTPASE SUPERFAMILY"/>
    <property type="match status" value="1"/>
</dbReference>
<dbReference type="GO" id="GO:0016020">
    <property type="term" value="C:membrane"/>
    <property type="evidence" value="ECO:0007669"/>
    <property type="project" value="InterPro"/>
</dbReference>
<protein>
    <submittedName>
        <fullName evidence="4">Ras small monomeric gtpase</fullName>
    </submittedName>
</protein>
<accession>S3BZY2</accession>
<dbReference type="AlphaFoldDB" id="S3BZY2"/>
<dbReference type="SMART" id="SM00173">
    <property type="entry name" value="RAS"/>
    <property type="match status" value="1"/>
</dbReference>
<dbReference type="SUPFAM" id="SSF52540">
    <property type="entry name" value="P-loop containing nucleoside triphosphate hydrolases"/>
    <property type="match status" value="1"/>
</dbReference>
<dbReference type="EMBL" id="KE148158">
    <property type="protein sequence ID" value="EPE05011.1"/>
    <property type="molecule type" value="Genomic_DNA"/>
</dbReference>
<evidence type="ECO:0000313" key="4">
    <source>
        <dbReference type="EMBL" id="EPE05011.1"/>
    </source>
</evidence>
<dbReference type="OMA" id="SLLAWTE"/>